<dbReference type="InterPro" id="IPR008023">
    <property type="entry name" value="DUF748"/>
</dbReference>
<keyword evidence="2" id="KW-0472">Membrane</keyword>
<dbReference type="Pfam" id="PF05359">
    <property type="entry name" value="DUF748"/>
    <property type="match status" value="1"/>
</dbReference>
<keyword evidence="2" id="KW-1133">Transmembrane helix</keyword>
<feature type="region of interest" description="Disordered" evidence="1">
    <location>
        <begin position="1"/>
        <end position="50"/>
    </location>
</feature>
<name>A0A1H0P3S4_9BACT</name>
<keyword evidence="4" id="KW-1185">Reference proteome</keyword>
<protein>
    <recommendedName>
        <fullName evidence="5">DUF748 domain-containing protein</fullName>
    </recommendedName>
</protein>
<dbReference type="OrthoDB" id="9757969at2"/>
<dbReference type="Proteomes" id="UP000199073">
    <property type="component" value="Unassembled WGS sequence"/>
</dbReference>
<dbReference type="EMBL" id="FNJI01000008">
    <property type="protein sequence ID" value="SDO99604.1"/>
    <property type="molecule type" value="Genomic_DNA"/>
</dbReference>
<dbReference type="AlphaFoldDB" id="A0A1H0P3S4"/>
<accession>A0A1H0P3S4</accession>
<feature type="transmembrane region" description="Helical" evidence="2">
    <location>
        <begin position="65"/>
        <end position="90"/>
    </location>
</feature>
<dbReference type="InterPro" id="IPR052894">
    <property type="entry name" value="AsmA-related"/>
</dbReference>
<reference evidence="3 4" key="1">
    <citation type="submission" date="2016-10" db="EMBL/GenBank/DDBJ databases">
        <authorList>
            <person name="de Groot N.N."/>
        </authorList>
    </citation>
    <scope>NUCLEOTIDE SEQUENCE [LARGE SCALE GENOMIC DNA]</scope>
    <source>
        <strain evidence="3 4">DSM 12130</strain>
    </source>
</reference>
<dbReference type="PANTHER" id="PTHR30441:SF8">
    <property type="entry name" value="DUF748 DOMAIN-CONTAINING PROTEIN"/>
    <property type="match status" value="1"/>
</dbReference>
<feature type="compositionally biased region" description="Basic and acidic residues" evidence="1">
    <location>
        <begin position="19"/>
        <end position="40"/>
    </location>
</feature>
<evidence type="ECO:0008006" key="5">
    <source>
        <dbReference type="Google" id="ProtNLM"/>
    </source>
</evidence>
<proteinExistence type="predicted"/>
<gene>
    <name evidence="3" type="ORF">SAMN05660330_01566</name>
</gene>
<evidence type="ECO:0000256" key="2">
    <source>
        <dbReference type="SAM" id="Phobius"/>
    </source>
</evidence>
<dbReference type="GO" id="GO:0005886">
    <property type="term" value="C:plasma membrane"/>
    <property type="evidence" value="ECO:0007669"/>
    <property type="project" value="TreeGrafter"/>
</dbReference>
<evidence type="ECO:0000313" key="3">
    <source>
        <dbReference type="EMBL" id="SDO99604.1"/>
    </source>
</evidence>
<evidence type="ECO:0000313" key="4">
    <source>
        <dbReference type="Proteomes" id="UP000199073"/>
    </source>
</evidence>
<feature type="compositionally biased region" description="Basic residues" evidence="1">
    <location>
        <begin position="41"/>
        <end position="50"/>
    </location>
</feature>
<keyword evidence="2" id="KW-0812">Transmembrane</keyword>
<dbReference type="PANTHER" id="PTHR30441">
    <property type="entry name" value="DUF748 DOMAIN-CONTAINING PROTEIN"/>
    <property type="match status" value="1"/>
</dbReference>
<evidence type="ECO:0000256" key="1">
    <source>
        <dbReference type="SAM" id="MobiDB-lite"/>
    </source>
</evidence>
<dbReference type="GO" id="GO:0090313">
    <property type="term" value="P:regulation of protein targeting to membrane"/>
    <property type="evidence" value="ECO:0007669"/>
    <property type="project" value="TreeGrafter"/>
</dbReference>
<feature type="region of interest" description="Disordered" evidence="1">
    <location>
        <begin position="1181"/>
        <end position="1201"/>
    </location>
</feature>
<organism evidence="3 4">
    <name type="scientific">Desulforhopalus singaporensis</name>
    <dbReference type="NCBI Taxonomy" id="91360"/>
    <lineage>
        <taxon>Bacteria</taxon>
        <taxon>Pseudomonadati</taxon>
        <taxon>Thermodesulfobacteriota</taxon>
        <taxon>Desulfobulbia</taxon>
        <taxon>Desulfobulbales</taxon>
        <taxon>Desulfocapsaceae</taxon>
        <taxon>Desulforhopalus</taxon>
    </lineage>
</organism>
<dbReference type="STRING" id="91360.SAMN05660330_01566"/>
<sequence length="1201" mass="132569">MPDRFGQIPIQPEGAVSPKPKDPSVAKPHEDAGPKPEVDKPRRKARKRVSPRRLSPVLQLKKKHFLWGLIPLSLVLLYSLIGFTGVAYYFTHIFPEKFKERTGYTLTLSEIHFNPFTFRFLTGPVSIHRNYAEPVVSIGSLDLKLKPLPLLRRDMICSSVTIDAPVVNITRNLNRTYNIENIFRTIPERSDKESGDMMGFSELPFYFSLNNIAITGGKAQFTDIPAGKKHLVENIELKLPTFSNIPFQAKKYIRPYFSATINGSPVELTGHALAGYGEGGNQPTQLSSDIKKLDLSSYVSYLPIDLPLEISGGFADGKIDLYFDPKEEKSNKLSLKLDLKLTGVKAQNKEETIKLAVPSMTVNGTFNPTTNALTLHKLIYQSPKITSRDSSYLTYLDALFPHKDKSEGEKIDVNVEANPFSLRLESVNLFDGTLEFIDGAREKTAADTWLNLQFQVKNFFYCENPKTATAGQADFRITGEHGEDGSILAYAGTIDPEQTVRGKLKLLNIPGGVLFHTLLSTTGREFKGLANLTGNLEIKRDKKQGTFNHQLADGYLSITDFIVKDGKKNLLTAPLITAGPIRMEDRELYLGKVVAKNSTTNYTIGTRPGVLKNLAGKELKYSSINYTGDLILHPPAQPDSEVIFSDFSLETTEVANPEKNRENIIISGTLGAIGKYEAKGTFSLNPFSAKLDTEFKKLQGRSTLALFSQSAFFDKLYTNFSGKGSLTLPGGSFSGDITLHKGWYELAKNNPIHWNELTINGLSYTDSPANLSMDHILANGIDYSWKMRKTSGDPITTAASAIREMTMMTSRDKKQGLPAAVAVEKIDVKGSTLKIEDSRMTPVWSETLSRLEGTVVTPASAGGEKSSSFSFTGLLDQSSFAMSGTSSLFAPAAKTSYSFKINDYPMASFHRQLQGAAGIDTSSGRLSLECSTEVDRDEISGSGEITFTDLYPQSAATSSGLALALLSDLDNKFTVPFSFSGSDKDRNTVLFEEIYAAVQTLLIKAELSPVLLAGDEFSELLDAGTILFEPGEFTLTKDDVKLLGRYTELLKKHPFVGLTLRGIPSQADRPAIERKLQRRESQRVREANEIHLKKYLQEKELFESGLGSKQSETAETGDIVEKDIPQKILSGFTPEKERKINVANSMLLDMATKRVTVVSEYFAPLSSLEFKRIQVELPKQPVTENDAGPPGVSITLRAVER</sequence>